<dbReference type="KEGG" id="kmr:108251646"/>
<dbReference type="RefSeq" id="XP_017297498.1">
    <property type="nucleotide sequence ID" value="XM_017442009.3"/>
</dbReference>
<dbReference type="InterPro" id="IPR042779">
    <property type="entry name" value="MISP/MISP3-like"/>
</dbReference>
<dbReference type="OMA" id="HRHPEES"/>
<dbReference type="Ensembl" id="ENSKMAT00000008166.1">
    <property type="protein sequence ID" value="ENSKMAP00000008040.1"/>
    <property type="gene ID" value="ENSKMAG00000006045.1"/>
</dbReference>
<proteinExistence type="predicted"/>
<accession>A0A3Q2ZXI5</accession>
<dbReference type="Proteomes" id="UP000264800">
    <property type="component" value="Unplaced"/>
</dbReference>
<dbReference type="PANTHER" id="PTHR18839">
    <property type="entry name" value="MITOTIC INTERACTOR AND SUBSTRATE OF PLK1 MISP FAMILY MEMBER"/>
    <property type="match status" value="1"/>
</dbReference>
<feature type="compositionally biased region" description="Basic and acidic residues" evidence="1">
    <location>
        <begin position="422"/>
        <end position="431"/>
    </location>
</feature>
<evidence type="ECO:0000313" key="2">
    <source>
        <dbReference type="Ensembl" id="ENSKMAP00000008040.1"/>
    </source>
</evidence>
<dbReference type="OrthoDB" id="9449914at2759"/>
<feature type="region of interest" description="Disordered" evidence="1">
    <location>
        <begin position="372"/>
        <end position="481"/>
    </location>
</feature>
<dbReference type="RefSeq" id="XP_024858865.1">
    <property type="nucleotide sequence ID" value="XM_025003097.2"/>
</dbReference>
<feature type="region of interest" description="Disordered" evidence="1">
    <location>
        <begin position="61"/>
        <end position="85"/>
    </location>
</feature>
<dbReference type="PANTHER" id="PTHR18839:SF0">
    <property type="entry name" value="MITOTIC INTERACTOR AND SUBSTRATE OF PLK1 ISOFORM X1-RELATED"/>
    <property type="match status" value="1"/>
</dbReference>
<feature type="compositionally biased region" description="Low complexity" evidence="1">
    <location>
        <begin position="61"/>
        <end position="84"/>
    </location>
</feature>
<organism evidence="2 3">
    <name type="scientific">Kryptolebias marmoratus</name>
    <name type="common">Mangrove killifish</name>
    <name type="synonym">Rivulus marmoratus</name>
    <dbReference type="NCBI Taxonomy" id="37003"/>
    <lineage>
        <taxon>Eukaryota</taxon>
        <taxon>Metazoa</taxon>
        <taxon>Chordata</taxon>
        <taxon>Craniata</taxon>
        <taxon>Vertebrata</taxon>
        <taxon>Euteleostomi</taxon>
        <taxon>Actinopterygii</taxon>
        <taxon>Neopterygii</taxon>
        <taxon>Teleostei</taxon>
        <taxon>Neoteleostei</taxon>
        <taxon>Acanthomorphata</taxon>
        <taxon>Ovalentaria</taxon>
        <taxon>Atherinomorphae</taxon>
        <taxon>Cyprinodontiformes</taxon>
        <taxon>Rivulidae</taxon>
        <taxon>Kryptolebias</taxon>
    </lineage>
</organism>
<sequence>MHSIPRRWVLKPLSPLLQPSDLRSIVGPTSEVDNHDSNSSVLVLQQRDGSPNVMVSAQQVVVSQEENSSSDEWQPSSPSSSSSSHCGFYSFVEDATSPEAHQNQAWMVSPQRQAQMAILKEEKEFKLQTYSSSRKPESLFLESNGDFEYKVDPCNGIRVMDEEEEKRLRTEIIRSQAPKKNQTEPQKPGDNPDPVLSTDRLIEGFSLSFSPVRFRPEPPHLEDPATIDKEQINFNTARQKFLQMEQERLAKHLGPVGSSRTHLDAIPDVFVSRKVNISDSTETTHDLTLIKAVDEDETSSQRKVLVFESLSSQSGVFDDVDSGLEELPVEVASSYVSDDFLLNNNQQDDWTSKSTVLRETPIEREIRLAQEREEDLRRSRGLKHSNARGEMVQIRTRRSQLSLTPDRIHEKNQMGFILHSKTQRENKRKEQLPQQDRILEQDSQDPPPEDIKTEADPQNGNKSTREKPEFESETDDVFLSPCCPHRHPEESIFSQMYSFTIRNSEVQDTTCFHPDQTASFPSSPASLTPVTLSETAPQSWRENLESTGLQSRGQGAPDFIEKEIEDALRREQELREMRESMKENSQPLFSPAPLVEQASNMAVRQFYPPVNTEKAVRVSSPSSGVRLPSISFVTAKPWASSGRPAFSSSTGVRMVPVVPGGLTESLLQDFEEHQAKLKLEESTYAGIQLVDDINNEVVESTRVIRHKNQRALRWEAGLFTNQQD</sequence>
<evidence type="ECO:0000313" key="3">
    <source>
        <dbReference type="Proteomes" id="UP000264800"/>
    </source>
</evidence>
<dbReference type="GeneTree" id="ENSGT00940000167285"/>
<keyword evidence="3" id="KW-1185">Reference proteome</keyword>
<protein>
    <submittedName>
        <fullName evidence="2">Mitotic spindle positioning</fullName>
    </submittedName>
</protein>
<evidence type="ECO:0000256" key="1">
    <source>
        <dbReference type="SAM" id="MobiDB-lite"/>
    </source>
</evidence>
<reference evidence="2" key="1">
    <citation type="submission" date="2025-08" db="UniProtKB">
        <authorList>
            <consortium name="Ensembl"/>
        </authorList>
    </citation>
    <scope>IDENTIFICATION</scope>
</reference>
<feature type="region of interest" description="Disordered" evidence="1">
    <location>
        <begin position="171"/>
        <end position="196"/>
    </location>
</feature>
<reference evidence="2" key="2">
    <citation type="submission" date="2025-09" db="UniProtKB">
        <authorList>
            <consortium name="Ensembl"/>
        </authorList>
    </citation>
    <scope>IDENTIFICATION</scope>
</reference>
<feature type="region of interest" description="Disordered" evidence="1">
    <location>
        <begin position="518"/>
        <end position="539"/>
    </location>
</feature>
<feature type="region of interest" description="Disordered" evidence="1">
    <location>
        <begin position="20"/>
        <end position="39"/>
    </location>
</feature>
<dbReference type="GeneID" id="108251646"/>
<name>A0A3Q2ZXI5_KRYMA</name>
<dbReference type="AlphaFoldDB" id="A0A3Q2ZXI5"/>